<protein>
    <submittedName>
        <fullName evidence="3">Uncharacterized protein</fullName>
    </submittedName>
</protein>
<comment type="similarity">
    <text evidence="1">Belongs to the TTI2 family.</text>
</comment>
<reference evidence="3" key="1">
    <citation type="journal article" date="2020" name="Fungal Divers.">
        <title>Resolving the Mortierellaceae phylogeny through synthesis of multi-gene phylogenetics and phylogenomics.</title>
        <authorList>
            <person name="Vandepol N."/>
            <person name="Liber J."/>
            <person name="Desiro A."/>
            <person name="Na H."/>
            <person name="Kennedy M."/>
            <person name="Barry K."/>
            <person name="Grigoriev I.V."/>
            <person name="Miller A.N."/>
            <person name="O'Donnell K."/>
            <person name="Stajich J.E."/>
            <person name="Bonito G."/>
        </authorList>
    </citation>
    <scope>NUCLEOTIDE SEQUENCE</scope>
    <source>
        <strain evidence="3">NVP1</strain>
    </source>
</reference>
<name>A0A9P5VRQ2_9FUNG</name>
<keyword evidence="4" id="KW-1185">Reference proteome</keyword>
<feature type="region of interest" description="Disordered" evidence="2">
    <location>
        <begin position="400"/>
        <end position="428"/>
    </location>
</feature>
<evidence type="ECO:0000256" key="1">
    <source>
        <dbReference type="ARBA" id="ARBA00034736"/>
    </source>
</evidence>
<dbReference type="InterPro" id="IPR016024">
    <property type="entry name" value="ARM-type_fold"/>
</dbReference>
<gene>
    <name evidence="3" type="ORF">BG006_007713</name>
</gene>
<proteinExistence type="inferred from homology"/>
<dbReference type="GO" id="GO:0110078">
    <property type="term" value="C:TTT Hsp90 cochaperone complex"/>
    <property type="evidence" value="ECO:0007669"/>
    <property type="project" value="InterPro"/>
</dbReference>
<feature type="region of interest" description="Disordered" evidence="2">
    <location>
        <begin position="704"/>
        <end position="724"/>
    </location>
</feature>
<evidence type="ECO:0000313" key="3">
    <source>
        <dbReference type="EMBL" id="KAF9338228.1"/>
    </source>
</evidence>
<dbReference type="AlphaFoldDB" id="A0A9P5VRQ2"/>
<dbReference type="Proteomes" id="UP000696485">
    <property type="component" value="Unassembled WGS sequence"/>
</dbReference>
<evidence type="ECO:0000256" key="2">
    <source>
        <dbReference type="SAM" id="MobiDB-lite"/>
    </source>
</evidence>
<sequence length="898" mass="100947">MESHDYLAKLVAESHTPDRPEVRAKASIALVSFASEQTPATDDAPISLWLDAWVGILRGLGDEWPLVREAFQELLTRTLDHHKVSLVSQDEFLDQAIADAKDKKHSPLHKLQIAAGLLTLQEIVREPGNSAANASLPKAWSSARVDDIALLLFDGWPYIQDQESTRLGKLLAEQISSTRIIRALGSMAPHLELVSSNKNEFIKFCASVLGELSKAPQEESSSVSSSTKDWALALWISEQLRIPTVFVERPFIQESDENRITATNFVRNAYPLLQCIHYLVQIQPVNNTYTLHRLTIASASFTNPGDLWNTHDPLGTKIVHQAHKTLQAIIQHTPWSDTGAGQRRSTTHQIMIPGGLSDHVIQILQKEMRPCFVHARAQSIEKRAHATVMAHQDQVRWQLEQEKKGESQREGASDAVGVRDQTRSTGPRQRFQIAEVGDDANEVDEFHEALHRDSNPALGALSKRWDTHCLESVAVTEWCAQQPIQDVSRVQEVFMTLVGPILAMMDSNQDRFRARGLNLLCRFLIQQLLRQKPGARATASDSLSRIWIRIFEKTGLDQALIRGIVPLIAPLNVMITEKPLDPMEVLLDSKEFVQDTVSAALRAFFTLIVVNTEPEDRPPSMEDATTPLRSRQLYQASQDEPSGLYPLTIEELFIKGVLGSFRRTSPSKEYRALILRWMQILVQPVVSLGFLVHELENEYFKFGRKDSEKEEEEEKEEESKRDRGKELRGVYGLGPLATKYLPALVTYLADVLDLPFPSSPIQERIESLEMAWRASEALCSVIQVSRARIPRYRGRILAAIANCWANSRIFEISTPQENSKERENLAQMQKCLDSSLVQAMQLYTEACRNPLSTRAKVTAVDALEGEEHSADETEVSGLDLDLKVLKDLDPSVFGPLFQ</sequence>
<dbReference type="Pfam" id="PF10521">
    <property type="entry name" value="Tti2"/>
    <property type="match status" value="1"/>
</dbReference>
<feature type="compositionally biased region" description="Basic and acidic residues" evidence="2">
    <location>
        <begin position="400"/>
        <end position="412"/>
    </location>
</feature>
<accession>A0A9P5VRQ2</accession>
<organism evidence="3 4">
    <name type="scientific">Podila minutissima</name>
    <dbReference type="NCBI Taxonomy" id="64525"/>
    <lineage>
        <taxon>Eukaryota</taxon>
        <taxon>Fungi</taxon>
        <taxon>Fungi incertae sedis</taxon>
        <taxon>Mucoromycota</taxon>
        <taxon>Mortierellomycotina</taxon>
        <taxon>Mortierellomycetes</taxon>
        <taxon>Mortierellales</taxon>
        <taxon>Mortierellaceae</taxon>
        <taxon>Podila</taxon>
    </lineage>
</organism>
<evidence type="ECO:0000313" key="4">
    <source>
        <dbReference type="Proteomes" id="UP000696485"/>
    </source>
</evidence>
<dbReference type="InterPro" id="IPR018870">
    <property type="entry name" value="Tti2"/>
</dbReference>
<dbReference type="SUPFAM" id="SSF48371">
    <property type="entry name" value="ARM repeat"/>
    <property type="match status" value="1"/>
</dbReference>
<comment type="caution">
    <text evidence="3">The sequence shown here is derived from an EMBL/GenBank/DDBJ whole genome shotgun (WGS) entry which is preliminary data.</text>
</comment>
<dbReference type="EMBL" id="JAAAUY010000005">
    <property type="protein sequence ID" value="KAF9338228.1"/>
    <property type="molecule type" value="Genomic_DNA"/>
</dbReference>